<reference evidence="1 2" key="1">
    <citation type="submission" date="2020-08" db="EMBL/GenBank/DDBJ databases">
        <title>Genomic Encyclopedia of Type Strains, Phase IV (KMG-V): Genome sequencing to study the core and pangenomes of soil and plant-associated prokaryotes.</title>
        <authorList>
            <person name="Whitman W."/>
        </authorList>
    </citation>
    <scope>NUCLEOTIDE SEQUENCE [LARGE SCALE GENOMIC DNA]</scope>
    <source>
        <strain evidence="1 2">SEMIA 414</strain>
    </source>
</reference>
<dbReference type="AlphaFoldDB" id="A0A7W6UM66"/>
<dbReference type="Proteomes" id="UP000533724">
    <property type="component" value="Unassembled WGS sequence"/>
</dbReference>
<evidence type="ECO:0000313" key="2">
    <source>
        <dbReference type="Proteomes" id="UP000533724"/>
    </source>
</evidence>
<sequence>MANPAIRHHVAHVAAACGDVGLPGLAGPTIATAPASD</sequence>
<protein>
    <submittedName>
        <fullName evidence="1">Uncharacterized protein</fullName>
    </submittedName>
</protein>
<evidence type="ECO:0000313" key="1">
    <source>
        <dbReference type="EMBL" id="MBB4440636.1"/>
    </source>
</evidence>
<accession>A0A7W6UM66</accession>
<dbReference type="EMBL" id="JACIHI010000009">
    <property type="protein sequence ID" value="MBB4440636.1"/>
    <property type="molecule type" value="Genomic_DNA"/>
</dbReference>
<comment type="caution">
    <text evidence="1">The sequence shown here is derived from an EMBL/GenBank/DDBJ whole genome shotgun (WGS) entry which is preliminary data.</text>
</comment>
<proteinExistence type="predicted"/>
<name>A0A7W6UM66_9HYPH</name>
<organism evidence="1 2">
    <name type="scientific">Rhizobium esperanzae</name>
    <dbReference type="NCBI Taxonomy" id="1967781"/>
    <lineage>
        <taxon>Bacteria</taxon>
        <taxon>Pseudomonadati</taxon>
        <taxon>Pseudomonadota</taxon>
        <taxon>Alphaproteobacteria</taxon>
        <taxon>Hyphomicrobiales</taxon>
        <taxon>Rhizobiaceae</taxon>
        <taxon>Rhizobium/Agrobacterium group</taxon>
        <taxon>Rhizobium</taxon>
    </lineage>
</organism>
<gene>
    <name evidence="1" type="ORF">GGE15_003913</name>
</gene>